<dbReference type="Proteomes" id="UP000515344">
    <property type="component" value="Chromosome"/>
</dbReference>
<evidence type="ECO:0000313" key="4">
    <source>
        <dbReference type="Proteomes" id="UP000515344"/>
    </source>
</evidence>
<proteinExistence type="predicted"/>
<dbReference type="PANTHER" id="PTHR48079">
    <property type="entry name" value="PROTEIN YEEZ"/>
    <property type="match status" value="1"/>
</dbReference>
<sequence>MDNHSDHNNSPSGVGGIFVTGGAGLVGSALLKQLLQEKQGPVKALYRTSMPLLLSEEEKQQIEWIKGDVLDVNLLSDIMQDCKQVYHSAAVVSYHSSRREQMYKINIEGTANMVNMALENNIDKFIHVSSVAAVGRLRQGELINEKTEWTEETNNSHYGKTKYLSEMEVWRGIGEGLNAAIVNPSVILGESNWENGSVAIFKKMYDQFPWYSEGGTGFVDAKDVAAVMIRLMNSDISAERFLLSAEHLSFRELFTKIADGFGVRAPQRLAKPWMGDLVWRLEALKAMVSNKEPLLTRETASTAQVKTFYDASKVKQMLPGFSFTPIDETVKRTCNWLKEFYRL</sequence>
<dbReference type="InterPro" id="IPR001509">
    <property type="entry name" value="Epimerase_deHydtase"/>
</dbReference>
<dbReference type="AlphaFoldDB" id="A0A7G5XG59"/>
<dbReference type="RefSeq" id="WP_182802724.1">
    <property type="nucleotide sequence ID" value="NZ_CP060007.1"/>
</dbReference>
<dbReference type="Pfam" id="PF01370">
    <property type="entry name" value="Epimerase"/>
    <property type="match status" value="1"/>
</dbReference>
<name>A0A7G5XG59_9BACT</name>
<gene>
    <name evidence="3" type="ORF">H4075_20755</name>
</gene>
<organism evidence="3 4">
    <name type="scientific">Lacibacter sediminis</name>
    <dbReference type="NCBI Taxonomy" id="2760713"/>
    <lineage>
        <taxon>Bacteria</taxon>
        <taxon>Pseudomonadati</taxon>
        <taxon>Bacteroidota</taxon>
        <taxon>Chitinophagia</taxon>
        <taxon>Chitinophagales</taxon>
        <taxon>Chitinophagaceae</taxon>
        <taxon>Lacibacter</taxon>
    </lineage>
</organism>
<keyword evidence="1" id="KW-0472">Membrane</keyword>
<dbReference type="PANTHER" id="PTHR48079:SF6">
    <property type="entry name" value="NAD(P)-BINDING DOMAIN-CONTAINING PROTEIN-RELATED"/>
    <property type="match status" value="1"/>
</dbReference>
<evidence type="ECO:0000256" key="1">
    <source>
        <dbReference type="SAM" id="Phobius"/>
    </source>
</evidence>
<dbReference type="InterPro" id="IPR036291">
    <property type="entry name" value="NAD(P)-bd_dom_sf"/>
</dbReference>
<dbReference type="SUPFAM" id="SSF51735">
    <property type="entry name" value="NAD(P)-binding Rossmann-fold domains"/>
    <property type="match status" value="1"/>
</dbReference>
<feature type="domain" description="NAD-dependent epimerase/dehydratase" evidence="2">
    <location>
        <begin position="17"/>
        <end position="234"/>
    </location>
</feature>
<feature type="transmembrane region" description="Helical" evidence="1">
    <location>
        <begin position="12"/>
        <end position="31"/>
    </location>
</feature>
<dbReference type="KEGG" id="lacs:H4075_20755"/>
<accession>A0A7G5XG59</accession>
<protein>
    <submittedName>
        <fullName evidence="3">NAD-dependent epimerase/dehydratase family protein</fullName>
    </submittedName>
</protein>
<reference evidence="4" key="1">
    <citation type="submission" date="2020-08" db="EMBL/GenBank/DDBJ databases">
        <title>Lacibacter sp. S13-6-6 genome sequencing.</title>
        <authorList>
            <person name="Jin L."/>
        </authorList>
    </citation>
    <scope>NUCLEOTIDE SEQUENCE [LARGE SCALE GENOMIC DNA]</scope>
    <source>
        <strain evidence="4">S13-6-6</strain>
    </source>
</reference>
<keyword evidence="1" id="KW-0812">Transmembrane</keyword>
<keyword evidence="4" id="KW-1185">Reference proteome</keyword>
<dbReference type="GO" id="GO:0004029">
    <property type="term" value="F:aldehyde dehydrogenase (NAD+) activity"/>
    <property type="evidence" value="ECO:0007669"/>
    <property type="project" value="TreeGrafter"/>
</dbReference>
<evidence type="ECO:0000313" key="3">
    <source>
        <dbReference type="EMBL" id="QNA44462.1"/>
    </source>
</evidence>
<dbReference type="Gene3D" id="3.40.50.720">
    <property type="entry name" value="NAD(P)-binding Rossmann-like Domain"/>
    <property type="match status" value="1"/>
</dbReference>
<dbReference type="GO" id="GO:0005737">
    <property type="term" value="C:cytoplasm"/>
    <property type="evidence" value="ECO:0007669"/>
    <property type="project" value="TreeGrafter"/>
</dbReference>
<dbReference type="InterPro" id="IPR051783">
    <property type="entry name" value="NAD(P)-dependent_oxidoreduct"/>
</dbReference>
<keyword evidence="1" id="KW-1133">Transmembrane helix</keyword>
<dbReference type="EMBL" id="CP060007">
    <property type="protein sequence ID" value="QNA44462.1"/>
    <property type="molecule type" value="Genomic_DNA"/>
</dbReference>
<evidence type="ECO:0000259" key="2">
    <source>
        <dbReference type="Pfam" id="PF01370"/>
    </source>
</evidence>